<reference evidence="1" key="1">
    <citation type="submission" date="2015-07" db="EMBL/GenBank/DDBJ databases">
        <title>Elucidating the P. pachyrhizi secretome and potential effectors.</title>
        <authorList>
            <person name="de Carvalho M.C.C.G."/>
            <person name="Nascimento L.C."/>
            <person name="Darben L.M."/>
            <person name="Polizel-Podanosqui A.M."/>
            <person name="Lopes-Caitar V.S."/>
            <person name="Rocha C.S."/>
            <person name="Qi M."/>
            <person name="Carazolle M."/>
            <person name="Kuwahara M.K."/>
            <person name="Pereira G.A.G."/>
            <person name="Abdelnoor R.V."/>
            <person name="Whitham S.A."/>
            <person name="Marcelino-Guimaraes F.C."/>
        </authorList>
    </citation>
    <scope>NUCLEOTIDE SEQUENCE</scope>
</reference>
<accession>A0A0S1MK35</accession>
<proteinExistence type="evidence at transcript level"/>
<name>A0A0S1MK35_PHAPC</name>
<organism evidence="1">
    <name type="scientific">Phakopsora pachyrhizi</name>
    <name type="common">Asian soybean rust disease fungus</name>
    <dbReference type="NCBI Taxonomy" id="170000"/>
    <lineage>
        <taxon>Eukaryota</taxon>
        <taxon>Fungi</taxon>
        <taxon>Dikarya</taxon>
        <taxon>Basidiomycota</taxon>
        <taxon>Pucciniomycotina</taxon>
        <taxon>Pucciniomycetes</taxon>
        <taxon>Pucciniales</taxon>
        <taxon>Phakopsoraceae</taxon>
        <taxon>Phakopsora</taxon>
    </lineage>
</organism>
<protein>
    <submittedName>
        <fullName evidence="1">Uncharacterized protein</fullName>
    </submittedName>
</protein>
<dbReference type="AlphaFoldDB" id="A0A0S1MK35"/>
<dbReference type="EMBL" id="KT247190">
    <property type="protein sequence ID" value="ALL41279.1"/>
    <property type="molecule type" value="mRNA"/>
</dbReference>
<evidence type="ECO:0000313" key="1">
    <source>
        <dbReference type="EMBL" id="ALL41279.1"/>
    </source>
</evidence>
<sequence>MLVCCKWDTGELLKHRPFQPLSRKDRSRDLWSKLW</sequence>